<feature type="non-terminal residue" evidence="2">
    <location>
        <position position="1"/>
    </location>
</feature>
<feature type="domain" description="SPOR" evidence="1">
    <location>
        <begin position="1"/>
        <end position="81"/>
    </location>
</feature>
<dbReference type="RefSeq" id="WP_377012334.1">
    <property type="nucleotide sequence ID" value="NZ_JBHSLV010000066.1"/>
</dbReference>
<name>A0ABW0HFM7_9HYPH</name>
<dbReference type="PROSITE" id="PS51724">
    <property type="entry name" value="SPOR"/>
    <property type="match status" value="1"/>
</dbReference>
<accession>A0ABW0HFM7</accession>
<dbReference type="Gene3D" id="3.30.70.1070">
    <property type="entry name" value="Sporulation related repeat"/>
    <property type="match status" value="1"/>
</dbReference>
<reference evidence="3" key="1">
    <citation type="journal article" date="2019" name="Int. J. Syst. Evol. Microbiol.">
        <title>The Global Catalogue of Microorganisms (GCM) 10K type strain sequencing project: providing services to taxonomists for standard genome sequencing and annotation.</title>
        <authorList>
            <consortium name="The Broad Institute Genomics Platform"/>
            <consortium name="The Broad Institute Genome Sequencing Center for Infectious Disease"/>
            <person name="Wu L."/>
            <person name="Ma J."/>
        </authorList>
    </citation>
    <scope>NUCLEOTIDE SEQUENCE [LARGE SCALE GENOMIC DNA]</scope>
    <source>
        <strain evidence="3">CGMCC 1.16326</strain>
    </source>
</reference>
<sequence length="81" mass="8506">NGGFAVQLGAPGSEAEARATFAALQRKYPGQLSGQSPIVRKTELNGKTVYRLRVGPYSREDASSMCSALQAAGGQCFIAKN</sequence>
<evidence type="ECO:0000313" key="2">
    <source>
        <dbReference type="EMBL" id="MFC5396066.1"/>
    </source>
</evidence>
<proteinExistence type="predicted"/>
<protein>
    <submittedName>
        <fullName evidence="2">SPOR domain-containing protein</fullName>
    </submittedName>
</protein>
<gene>
    <name evidence="2" type="ORF">ACFPPC_25840</name>
</gene>
<dbReference type="SUPFAM" id="SSF110997">
    <property type="entry name" value="Sporulation related repeat"/>
    <property type="match status" value="1"/>
</dbReference>
<dbReference type="EMBL" id="JBHSLV010000066">
    <property type="protein sequence ID" value="MFC5396066.1"/>
    <property type="molecule type" value="Genomic_DNA"/>
</dbReference>
<dbReference type="Proteomes" id="UP001596104">
    <property type="component" value="Unassembled WGS sequence"/>
</dbReference>
<keyword evidence="3" id="KW-1185">Reference proteome</keyword>
<evidence type="ECO:0000259" key="1">
    <source>
        <dbReference type="PROSITE" id="PS51724"/>
    </source>
</evidence>
<organism evidence="2 3">
    <name type="scientific">Bosea vestrisii</name>
    <dbReference type="NCBI Taxonomy" id="151416"/>
    <lineage>
        <taxon>Bacteria</taxon>
        <taxon>Pseudomonadati</taxon>
        <taxon>Pseudomonadota</taxon>
        <taxon>Alphaproteobacteria</taxon>
        <taxon>Hyphomicrobiales</taxon>
        <taxon>Boseaceae</taxon>
        <taxon>Bosea</taxon>
    </lineage>
</organism>
<dbReference type="Pfam" id="PF05036">
    <property type="entry name" value="SPOR"/>
    <property type="match status" value="1"/>
</dbReference>
<dbReference type="InterPro" id="IPR036680">
    <property type="entry name" value="SPOR-like_sf"/>
</dbReference>
<dbReference type="InterPro" id="IPR007730">
    <property type="entry name" value="SPOR-like_dom"/>
</dbReference>
<evidence type="ECO:0000313" key="3">
    <source>
        <dbReference type="Proteomes" id="UP001596104"/>
    </source>
</evidence>
<comment type="caution">
    <text evidence="2">The sequence shown here is derived from an EMBL/GenBank/DDBJ whole genome shotgun (WGS) entry which is preliminary data.</text>
</comment>